<dbReference type="PROSITE" id="PS50943">
    <property type="entry name" value="HTH_CROC1"/>
    <property type="match status" value="1"/>
</dbReference>
<dbReference type="SMART" id="SM00530">
    <property type="entry name" value="HTH_XRE"/>
    <property type="match status" value="1"/>
</dbReference>
<dbReference type="RefSeq" id="WP_004234954.1">
    <property type="nucleotide sequence ID" value="NZ_ABGYJJ040000001.1"/>
</dbReference>
<reference evidence="3" key="1">
    <citation type="submission" date="2017-12" db="EMBL/GenBank/DDBJ databases">
        <title>Genome sequencing and analysis.</title>
        <authorList>
            <person name="Huang Y.-T."/>
        </authorList>
    </citation>
    <scope>NUCLEOTIDE SEQUENCE</scope>
    <source>
        <strain evidence="3">VGH116</strain>
    </source>
</reference>
<dbReference type="EMBL" id="JAPKIY010000033">
    <property type="protein sequence ID" value="MDS0899553.1"/>
    <property type="molecule type" value="Genomic_DNA"/>
</dbReference>
<dbReference type="EMBL" id="PKLF01000018">
    <property type="protein sequence ID" value="MBE8614126.1"/>
    <property type="molecule type" value="Genomic_DNA"/>
</dbReference>
<reference evidence="2" key="3">
    <citation type="submission" date="2024-02" db="EMBL/GenBank/DDBJ databases">
        <authorList>
            <consortium name="Clinical and Environmental Microbiology Branch: Whole genome sequencing antimicrobial resistance pathogens in the healthcare setting"/>
        </authorList>
    </citation>
    <scope>NUCLEOTIDE SEQUENCE</scope>
    <source>
        <strain evidence="2">2023KU-00017</strain>
    </source>
</reference>
<dbReference type="InterPro" id="IPR010982">
    <property type="entry name" value="Lambda_DNA-bd_dom_sf"/>
</dbReference>
<dbReference type="OrthoDB" id="6462969at2"/>
<evidence type="ECO:0000313" key="4">
    <source>
        <dbReference type="EMBL" id="MDS0899553.1"/>
    </source>
</evidence>
<organism evidence="3 5">
    <name type="scientific">Morganella morganii</name>
    <name type="common">Proteus morganii</name>
    <dbReference type="NCBI Taxonomy" id="582"/>
    <lineage>
        <taxon>Bacteria</taxon>
        <taxon>Pseudomonadati</taxon>
        <taxon>Pseudomonadota</taxon>
        <taxon>Gammaproteobacteria</taxon>
        <taxon>Enterobacterales</taxon>
        <taxon>Morganellaceae</taxon>
        <taxon>Morganella</taxon>
    </lineage>
</organism>
<dbReference type="GO" id="GO:0003677">
    <property type="term" value="F:DNA binding"/>
    <property type="evidence" value="ECO:0007669"/>
    <property type="project" value="InterPro"/>
</dbReference>
<protein>
    <submittedName>
        <fullName evidence="2">Helix-turn-helix transcriptional regulator</fullName>
    </submittedName>
    <submittedName>
        <fullName evidence="3">XRE family transcriptional regulator</fullName>
    </submittedName>
</protein>
<sequence>MVQKYQCIDSDLLNKNIGEVLYRFRKLKKISGEKLGFTLEISQQQVSRYELGKGNLTVSLLFRILTALDISLIVFLNELRKQYDSSDTVHTLLDIDNLLFLNKNINKPDFLL</sequence>
<evidence type="ECO:0000313" key="2">
    <source>
        <dbReference type="EMBL" id="EMO9458554.1"/>
    </source>
</evidence>
<feature type="domain" description="HTH cro/C1-type" evidence="1">
    <location>
        <begin position="21"/>
        <end position="75"/>
    </location>
</feature>
<dbReference type="InterPro" id="IPR001387">
    <property type="entry name" value="Cro/C1-type_HTH"/>
</dbReference>
<dbReference type="EMBL" id="ABKJEP030000106">
    <property type="protein sequence ID" value="EMO9458554.1"/>
    <property type="molecule type" value="Genomic_DNA"/>
</dbReference>
<evidence type="ECO:0000259" key="1">
    <source>
        <dbReference type="PROSITE" id="PS50943"/>
    </source>
</evidence>
<proteinExistence type="predicted"/>
<dbReference type="Proteomes" id="UP000650477">
    <property type="component" value="Unassembled WGS sequence"/>
</dbReference>
<dbReference type="Gene3D" id="1.10.260.40">
    <property type="entry name" value="lambda repressor-like DNA-binding domains"/>
    <property type="match status" value="1"/>
</dbReference>
<dbReference type="CDD" id="cd00093">
    <property type="entry name" value="HTH_XRE"/>
    <property type="match status" value="1"/>
</dbReference>
<comment type="caution">
    <text evidence="3">The sequence shown here is derived from an EMBL/GenBank/DDBJ whole genome shotgun (WGS) entry which is preliminary data.</text>
</comment>
<reference evidence="4" key="2">
    <citation type="submission" date="2023-02" db="EMBL/GenBank/DDBJ databases">
        <title>Detection, antimicrobial susceptibility and genomic characterization of NDM-producing species of Morganellaceae, Yersiniaceae, and Enterobacteriaceae other than Klebsiella.</title>
        <authorList>
            <person name="Camargo C.H."/>
            <person name="Sacchi C.T."/>
            <person name="Campos K.R."/>
        </authorList>
    </citation>
    <scope>NUCLEOTIDE SEQUENCE</scope>
    <source>
        <strain evidence="4">1189_21</strain>
    </source>
</reference>
<gene>
    <name evidence="3" type="ORF">CYG68_17245</name>
    <name evidence="4" type="ORF">OSC06_16460</name>
    <name evidence="2" type="ORF">PN925_003979</name>
</gene>
<dbReference type="SUPFAM" id="SSF47413">
    <property type="entry name" value="lambda repressor-like DNA-binding domains"/>
    <property type="match status" value="1"/>
</dbReference>
<evidence type="ECO:0000313" key="5">
    <source>
        <dbReference type="Proteomes" id="UP000650477"/>
    </source>
</evidence>
<dbReference type="Proteomes" id="UP001182247">
    <property type="component" value="Unassembled WGS sequence"/>
</dbReference>
<evidence type="ECO:0000313" key="3">
    <source>
        <dbReference type="EMBL" id="MBE8614126.1"/>
    </source>
</evidence>
<accession>A0A0A2R9Y5</accession>
<name>A0A0A2R9Y5_MORMO</name>
<dbReference type="AlphaFoldDB" id="A0A0A2R9Y5"/>
<dbReference type="Pfam" id="PF01381">
    <property type="entry name" value="HTH_3"/>
    <property type="match status" value="1"/>
</dbReference>
<dbReference type="GeneID" id="93359168"/>